<gene>
    <name evidence="1" type="ORF">LSAT_V11C900468860</name>
</gene>
<dbReference type="EMBL" id="NBSK02000009">
    <property type="protein sequence ID" value="KAJ0188015.1"/>
    <property type="molecule type" value="Genomic_DNA"/>
</dbReference>
<dbReference type="Proteomes" id="UP000235145">
    <property type="component" value="Unassembled WGS sequence"/>
</dbReference>
<dbReference type="AlphaFoldDB" id="A0A9R1UIC4"/>
<proteinExistence type="predicted"/>
<comment type="caution">
    <text evidence="1">The sequence shown here is derived from an EMBL/GenBank/DDBJ whole genome shotgun (WGS) entry which is preliminary data.</text>
</comment>
<evidence type="ECO:0000313" key="1">
    <source>
        <dbReference type="EMBL" id="KAJ0188015.1"/>
    </source>
</evidence>
<keyword evidence="2" id="KW-1185">Reference proteome</keyword>
<organism evidence="1 2">
    <name type="scientific">Lactuca sativa</name>
    <name type="common">Garden lettuce</name>
    <dbReference type="NCBI Taxonomy" id="4236"/>
    <lineage>
        <taxon>Eukaryota</taxon>
        <taxon>Viridiplantae</taxon>
        <taxon>Streptophyta</taxon>
        <taxon>Embryophyta</taxon>
        <taxon>Tracheophyta</taxon>
        <taxon>Spermatophyta</taxon>
        <taxon>Magnoliopsida</taxon>
        <taxon>eudicotyledons</taxon>
        <taxon>Gunneridae</taxon>
        <taxon>Pentapetalae</taxon>
        <taxon>asterids</taxon>
        <taxon>campanulids</taxon>
        <taxon>Asterales</taxon>
        <taxon>Asteraceae</taxon>
        <taxon>Cichorioideae</taxon>
        <taxon>Cichorieae</taxon>
        <taxon>Lactucinae</taxon>
        <taxon>Lactuca</taxon>
    </lineage>
</organism>
<sequence length="230" mass="25628">MANMKDLHLDILNVIVVMIATSSDGARDLARASAVFKNFKTQAQQPHILKMVNFQRLTSTTDTLRKHRERNGLLCMCARAGNQAAKSILGKQAILLRDSWFFGMIYNDNQQAYYGCIASSQVLHHHNLVRTFILSAPSKEIVVMRQYLVKYVIAHAGYNAASECGLIAAICTLCNTEAARHRATRVGSDQNQATISSFIDILALLEPPPEAMFRDTVVILFDKLFPSARD</sequence>
<name>A0A9R1UIC4_LACSA</name>
<reference evidence="1 2" key="1">
    <citation type="journal article" date="2017" name="Nat. Commun.">
        <title>Genome assembly with in vitro proximity ligation data and whole-genome triplication in lettuce.</title>
        <authorList>
            <person name="Reyes-Chin-Wo S."/>
            <person name="Wang Z."/>
            <person name="Yang X."/>
            <person name="Kozik A."/>
            <person name="Arikit S."/>
            <person name="Song C."/>
            <person name="Xia L."/>
            <person name="Froenicke L."/>
            <person name="Lavelle D.O."/>
            <person name="Truco M.J."/>
            <person name="Xia R."/>
            <person name="Zhu S."/>
            <person name="Xu C."/>
            <person name="Xu H."/>
            <person name="Xu X."/>
            <person name="Cox K."/>
            <person name="Korf I."/>
            <person name="Meyers B.C."/>
            <person name="Michelmore R.W."/>
        </authorList>
    </citation>
    <scope>NUCLEOTIDE SEQUENCE [LARGE SCALE GENOMIC DNA]</scope>
    <source>
        <strain evidence="2">cv. Salinas</strain>
        <tissue evidence="1">Seedlings</tissue>
    </source>
</reference>
<protein>
    <submittedName>
        <fullName evidence="1">Uncharacterized protein</fullName>
    </submittedName>
</protein>
<accession>A0A9R1UIC4</accession>
<evidence type="ECO:0000313" key="2">
    <source>
        <dbReference type="Proteomes" id="UP000235145"/>
    </source>
</evidence>